<sequence>MRFTTTTLLALLSTTIHAATNEPCYGPSGAAGVCISTAACTNSGGSTIAGACPADPAGIKCCSKPKCGAGGTGNCRWVSDCAGSTAANQCPGPAQMKCCNSAAGGFGGYAVPKIPPVGACKKVAVDGAKKIVATFPGRVREIGCVRDCACPGSSDHCCGLATDMMISDHGGDATLSGKEIAEWVMTNHKTLDLKYVIWGQKIWTTSVDKGDKKWEKWRTMDDRDSLTQNHWDHVHVSYNK</sequence>
<dbReference type="InterPro" id="IPR058593">
    <property type="entry name" value="ARB_07466-like_C"/>
</dbReference>
<dbReference type="Proteomes" id="UP001498476">
    <property type="component" value="Unassembled WGS sequence"/>
</dbReference>
<accession>A0ABR1GPI8</accession>
<evidence type="ECO:0000256" key="1">
    <source>
        <dbReference type="SAM" id="SignalP"/>
    </source>
</evidence>
<name>A0ABR1GPI8_9HYPO</name>
<proteinExistence type="predicted"/>
<protein>
    <recommendedName>
        <fullName evidence="2">ARB-07466-like C-terminal domain-containing protein</fullName>
    </recommendedName>
</protein>
<dbReference type="Pfam" id="PF26571">
    <property type="entry name" value="VldE"/>
    <property type="match status" value="1"/>
</dbReference>
<keyword evidence="4" id="KW-1185">Reference proteome</keyword>
<dbReference type="EMBL" id="JAZAVJ010000229">
    <property type="protein sequence ID" value="KAK7403791.1"/>
    <property type="molecule type" value="Genomic_DNA"/>
</dbReference>
<feature type="domain" description="ARB-07466-like C-terminal" evidence="2">
    <location>
        <begin position="118"/>
        <end position="231"/>
    </location>
</feature>
<evidence type="ECO:0000313" key="3">
    <source>
        <dbReference type="EMBL" id="KAK7403791.1"/>
    </source>
</evidence>
<evidence type="ECO:0000259" key="2">
    <source>
        <dbReference type="Pfam" id="PF26571"/>
    </source>
</evidence>
<evidence type="ECO:0000313" key="4">
    <source>
        <dbReference type="Proteomes" id="UP001498476"/>
    </source>
</evidence>
<reference evidence="3 4" key="1">
    <citation type="journal article" date="2025" name="Microbiol. Resour. Announc.">
        <title>Draft genome sequences for Neonectria magnoliae and Neonectria punicea, canker pathogens of Liriodendron tulipifera and Acer saccharum in West Virginia.</title>
        <authorList>
            <person name="Petronek H.M."/>
            <person name="Kasson M.T."/>
            <person name="Metheny A.M."/>
            <person name="Stauder C.M."/>
            <person name="Lovett B."/>
            <person name="Lynch S.C."/>
            <person name="Garnas J.R."/>
            <person name="Kasson L.R."/>
            <person name="Stajich J.E."/>
        </authorList>
    </citation>
    <scope>NUCLEOTIDE SEQUENCE [LARGE SCALE GENOMIC DNA]</scope>
    <source>
        <strain evidence="3 4">NRRL 64653</strain>
    </source>
</reference>
<feature type="chain" id="PRO_5047010645" description="ARB-07466-like C-terminal domain-containing protein" evidence="1">
    <location>
        <begin position="19"/>
        <end position="240"/>
    </location>
</feature>
<feature type="signal peptide" evidence="1">
    <location>
        <begin position="1"/>
        <end position="18"/>
    </location>
</feature>
<gene>
    <name evidence="3" type="ORF">QQX98_010433</name>
</gene>
<comment type="caution">
    <text evidence="3">The sequence shown here is derived from an EMBL/GenBank/DDBJ whole genome shotgun (WGS) entry which is preliminary data.</text>
</comment>
<organism evidence="3 4">
    <name type="scientific">Neonectria punicea</name>
    <dbReference type="NCBI Taxonomy" id="979145"/>
    <lineage>
        <taxon>Eukaryota</taxon>
        <taxon>Fungi</taxon>
        <taxon>Dikarya</taxon>
        <taxon>Ascomycota</taxon>
        <taxon>Pezizomycotina</taxon>
        <taxon>Sordariomycetes</taxon>
        <taxon>Hypocreomycetidae</taxon>
        <taxon>Hypocreales</taxon>
        <taxon>Nectriaceae</taxon>
        <taxon>Neonectria</taxon>
    </lineage>
</organism>
<keyword evidence="1" id="KW-0732">Signal</keyword>